<evidence type="ECO:0000256" key="1">
    <source>
        <dbReference type="SAM" id="Phobius"/>
    </source>
</evidence>
<dbReference type="Proteomes" id="UP000192468">
    <property type="component" value="Unassembled WGS sequence"/>
</dbReference>
<evidence type="ECO:0000313" key="3">
    <source>
        <dbReference type="Proteomes" id="UP000192468"/>
    </source>
</evidence>
<evidence type="ECO:0000313" key="2">
    <source>
        <dbReference type="EMBL" id="SMC22851.1"/>
    </source>
</evidence>
<dbReference type="RefSeq" id="WP_084115218.1">
    <property type="nucleotide sequence ID" value="NZ_FWXH01000004.1"/>
</dbReference>
<dbReference type="STRING" id="1121291.SAMN02745134_01741"/>
<proteinExistence type="predicted"/>
<accession>A0A1W1XH64</accession>
<dbReference type="EMBL" id="FWXH01000004">
    <property type="protein sequence ID" value="SMC22851.1"/>
    <property type="molecule type" value="Genomic_DNA"/>
</dbReference>
<dbReference type="OrthoDB" id="1908979at2"/>
<gene>
    <name evidence="2" type="ORF">SAMN02745134_01741</name>
</gene>
<protein>
    <submittedName>
        <fullName evidence="2">Uncharacterized protein</fullName>
    </submittedName>
</protein>
<dbReference type="AlphaFoldDB" id="A0A1W1XH64"/>
<sequence length="166" mass="19491">MYKTLNNLLSFFTIIVWIGLGMPFMGFLKGRRGTDSLFHYSKTMYFRVSLIGIVIAILFIVICIVLKKKIRAMEREIKFLPSYTAPAIKYTLFKSKYSVVFSINGKKYGHRFQATGVTKVYDFKQGSYVRYKIYKDEVIPEKFYLAIPKYEKSIKNKQTYLSKSQF</sequence>
<reference evidence="2 3" key="1">
    <citation type="submission" date="2017-04" db="EMBL/GenBank/DDBJ databases">
        <authorList>
            <person name="Afonso C.L."/>
            <person name="Miller P.J."/>
            <person name="Scott M.A."/>
            <person name="Spackman E."/>
            <person name="Goraichik I."/>
            <person name="Dimitrov K.M."/>
            <person name="Suarez D.L."/>
            <person name="Swayne D.E."/>
        </authorList>
    </citation>
    <scope>NUCLEOTIDE SEQUENCE [LARGE SCALE GENOMIC DNA]</scope>
    <source>
        <strain evidence="2 3">DSM 12555</strain>
    </source>
</reference>
<keyword evidence="1" id="KW-0472">Membrane</keyword>
<name>A0A1W1XH64_9CLOT</name>
<keyword evidence="1" id="KW-0812">Transmembrane</keyword>
<feature type="transmembrane region" description="Helical" evidence="1">
    <location>
        <begin position="45"/>
        <end position="66"/>
    </location>
</feature>
<organism evidence="2 3">
    <name type="scientific">Clostridium acidisoli DSM 12555</name>
    <dbReference type="NCBI Taxonomy" id="1121291"/>
    <lineage>
        <taxon>Bacteria</taxon>
        <taxon>Bacillati</taxon>
        <taxon>Bacillota</taxon>
        <taxon>Clostridia</taxon>
        <taxon>Eubacteriales</taxon>
        <taxon>Clostridiaceae</taxon>
        <taxon>Clostridium</taxon>
    </lineage>
</organism>
<keyword evidence="1" id="KW-1133">Transmembrane helix</keyword>
<feature type="transmembrane region" description="Helical" evidence="1">
    <location>
        <begin position="7"/>
        <end position="25"/>
    </location>
</feature>
<keyword evidence="3" id="KW-1185">Reference proteome</keyword>